<reference evidence="7" key="2">
    <citation type="journal article" date="2021" name="PeerJ">
        <title>Extensive microbial diversity within the chicken gut microbiome revealed by metagenomics and culture.</title>
        <authorList>
            <person name="Gilroy R."/>
            <person name="Ravi A."/>
            <person name="Getino M."/>
            <person name="Pursley I."/>
            <person name="Horton D.L."/>
            <person name="Alikhan N.F."/>
            <person name="Baker D."/>
            <person name="Gharbi K."/>
            <person name="Hall N."/>
            <person name="Watson M."/>
            <person name="Adriaenssens E.M."/>
            <person name="Foster-Nyarko E."/>
            <person name="Jarju S."/>
            <person name="Secka A."/>
            <person name="Antonio M."/>
            <person name="Oren A."/>
            <person name="Chaudhuri R.R."/>
            <person name="La Ragione R."/>
            <person name="Hildebrand F."/>
            <person name="Pallen M.J."/>
        </authorList>
    </citation>
    <scope>NUCLEOTIDE SEQUENCE</scope>
    <source>
        <strain evidence="7">ChiW16-3235</strain>
    </source>
</reference>
<proteinExistence type="inferred from homology"/>
<keyword evidence="2" id="KW-0805">Transcription regulation</keyword>
<gene>
    <name evidence="7" type="ORF">IAB94_04930</name>
</gene>
<dbReference type="GO" id="GO:0003700">
    <property type="term" value="F:DNA-binding transcription factor activity"/>
    <property type="evidence" value="ECO:0007669"/>
    <property type="project" value="InterPro"/>
</dbReference>
<dbReference type="InterPro" id="IPR036390">
    <property type="entry name" value="WH_DNA-bd_sf"/>
</dbReference>
<dbReference type="GO" id="GO:0046914">
    <property type="term" value="F:transition metal ion binding"/>
    <property type="evidence" value="ECO:0007669"/>
    <property type="project" value="InterPro"/>
</dbReference>
<dbReference type="Pfam" id="PF02742">
    <property type="entry name" value="Fe_dep_repr_C"/>
    <property type="match status" value="1"/>
</dbReference>
<evidence type="ECO:0000259" key="6">
    <source>
        <dbReference type="Pfam" id="PF02742"/>
    </source>
</evidence>
<dbReference type="PANTHER" id="PTHR33238">
    <property type="entry name" value="IRON (METAL) DEPENDENT REPRESSOR, DTXR FAMILY"/>
    <property type="match status" value="1"/>
</dbReference>
<sequence length="124" mass="14027">MSLNRIRESEEMYLETILRLKQKSANVRSVDVGEELGYAKSSVSRGVNLLKDKGYIIIDHSTGVIQFTPEGRAKAEGVYERHRILTAALIKMGAEPRVAESNACRIEHVVTDELMEVFRTFTEK</sequence>
<dbReference type="GO" id="GO:0046983">
    <property type="term" value="F:protein dimerization activity"/>
    <property type="evidence" value="ECO:0007669"/>
    <property type="project" value="InterPro"/>
</dbReference>
<dbReference type="InterPro" id="IPR022687">
    <property type="entry name" value="HTH_DTXR"/>
</dbReference>
<protein>
    <submittedName>
        <fullName evidence="7">Metal-dependent transcriptional regulator</fullName>
    </submittedName>
</protein>
<dbReference type="InterPro" id="IPR050536">
    <property type="entry name" value="DtxR_MntR_Metal-Reg"/>
</dbReference>
<comment type="caution">
    <text evidence="7">The sequence shown here is derived from an EMBL/GenBank/DDBJ whole genome shotgun (WGS) entry which is preliminary data.</text>
</comment>
<evidence type="ECO:0000256" key="2">
    <source>
        <dbReference type="ARBA" id="ARBA00023015"/>
    </source>
</evidence>
<reference evidence="7" key="1">
    <citation type="submission" date="2020-10" db="EMBL/GenBank/DDBJ databases">
        <authorList>
            <person name="Gilroy R."/>
        </authorList>
    </citation>
    <scope>NUCLEOTIDE SEQUENCE</scope>
    <source>
        <strain evidence="7">ChiW16-3235</strain>
    </source>
</reference>
<dbReference type="SUPFAM" id="SSF47979">
    <property type="entry name" value="Iron-dependent repressor protein, dimerization domain"/>
    <property type="match status" value="1"/>
</dbReference>
<dbReference type="Pfam" id="PF01325">
    <property type="entry name" value="Fe_dep_repress"/>
    <property type="match status" value="1"/>
</dbReference>
<keyword evidence="3" id="KW-0238">DNA-binding</keyword>
<evidence type="ECO:0000259" key="5">
    <source>
        <dbReference type="Pfam" id="PF01325"/>
    </source>
</evidence>
<dbReference type="PANTHER" id="PTHR33238:SF7">
    <property type="entry name" value="IRON-DEPENDENT TRANSCRIPTIONAL REGULATOR"/>
    <property type="match status" value="1"/>
</dbReference>
<dbReference type="Gene3D" id="1.10.60.10">
    <property type="entry name" value="Iron dependent repressor, metal binding and dimerisation domain"/>
    <property type="match status" value="1"/>
</dbReference>
<evidence type="ECO:0000256" key="4">
    <source>
        <dbReference type="ARBA" id="ARBA00023163"/>
    </source>
</evidence>
<evidence type="ECO:0000256" key="1">
    <source>
        <dbReference type="ARBA" id="ARBA00007871"/>
    </source>
</evidence>
<name>A0A9D1J958_9FIRM</name>
<dbReference type="EMBL" id="DVHK01000103">
    <property type="protein sequence ID" value="HIR67369.1"/>
    <property type="molecule type" value="Genomic_DNA"/>
</dbReference>
<evidence type="ECO:0000313" key="8">
    <source>
        <dbReference type="Proteomes" id="UP000823913"/>
    </source>
</evidence>
<feature type="domain" description="HTH dtxR-type" evidence="5">
    <location>
        <begin position="8"/>
        <end position="64"/>
    </location>
</feature>
<dbReference type="Proteomes" id="UP000823913">
    <property type="component" value="Unassembled WGS sequence"/>
</dbReference>
<evidence type="ECO:0000256" key="3">
    <source>
        <dbReference type="ARBA" id="ARBA00023125"/>
    </source>
</evidence>
<comment type="similarity">
    <text evidence="1">Belongs to the DtxR/MntR family.</text>
</comment>
<dbReference type="InterPro" id="IPR036388">
    <property type="entry name" value="WH-like_DNA-bd_sf"/>
</dbReference>
<dbReference type="InterPro" id="IPR036421">
    <property type="entry name" value="Fe_dep_repressor_sf"/>
</dbReference>
<dbReference type="Gene3D" id="1.10.10.10">
    <property type="entry name" value="Winged helix-like DNA-binding domain superfamily/Winged helix DNA-binding domain"/>
    <property type="match status" value="1"/>
</dbReference>
<dbReference type="SMART" id="SM00529">
    <property type="entry name" value="HTH_DTXR"/>
    <property type="match status" value="1"/>
</dbReference>
<dbReference type="InterPro" id="IPR022689">
    <property type="entry name" value="Iron_dep_repressor"/>
</dbReference>
<dbReference type="SUPFAM" id="SSF46785">
    <property type="entry name" value="Winged helix' DNA-binding domain"/>
    <property type="match status" value="1"/>
</dbReference>
<dbReference type="GO" id="GO:0003677">
    <property type="term" value="F:DNA binding"/>
    <property type="evidence" value="ECO:0007669"/>
    <property type="project" value="UniProtKB-KW"/>
</dbReference>
<keyword evidence="4" id="KW-0804">Transcription</keyword>
<feature type="domain" description="Iron dependent repressor metal binding and dimerisation" evidence="6">
    <location>
        <begin position="68"/>
        <end position="122"/>
    </location>
</feature>
<evidence type="ECO:0000313" key="7">
    <source>
        <dbReference type="EMBL" id="HIR67369.1"/>
    </source>
</evidence>
<dbReference type="InterPro" id="IPR001367">
    <property type="entry name" value="Fe_dep_repressor"/>
</dbReference>
<dbReference type="AlphaFoldDB" id="A0A9D1J958"/>
<accession>A0A9D1J958</accession>
<organism evidence="7 8">
    <name type="scientific">Candidatus Coproplasma avicola</name>
    <dbReference type="NCBI Taxonomy" id="2840744"/>
    <lineage>
        <taxon>Bacteria</taxon>
        <taxon>Bacillati</taxon>
        <taxon>Bacillota</taxon>
        <taxon>Clostridia</taxon>
        <taxon>Eubacteriales</taxon>
        <taxon>Candidatus Coproplasma</taxon>
    </lineage>
</organism>